<reference evidence="1 2" key="1">
    <citation type="journal article" date="2012" name="J. Bacteriol.">
        <title>Draft Genome Sequence of Agrobacterium albertimagni Strain AOL15.</title>
        <authorList>
            <person name="Trimble W.L."/>
            <person name="Phung le T."/>
            <person name="Meyer F."/>
            <person name="Gilbert J.A."/>
            <person name="Silver S."/>
        </authorList>
    </citation>
    <scope>NUCLEOTIDE SEQUENCE [LARGE SCALE GENOMIC DNA]</scope>
    <source>
        <strain evidence="1 2">AOL15</strain>
    </source>
</reference>
<gene>
    <name evidence="1" type="ORF">QWE_00505</name>
</gene>
<comment type="caution">
    <text evidence="1">The sequence shown here is derived from an EMBL/GenBank/DDBJ whole genome shotgun (WGS) entry which is preliminary data.</text>
</comment>
<evidence type="ECO:0000313" key="2">
    <source>
        <dbReference type="Proteomes" id="UP000007123"/>
    </source>
</evidence>
<dbReference type="SUPFAM" id="SSF52540">
    <property type="entry name" value="P-loop containing nucleoside triphosphate hydrolases"/>
    <property type="match status" value="1"/>
</dbReference>
<dbReference type="eggNOG" id="COG1192">
    <property type="taxonomic scope" value="Bacteria"/>
</dbReference>
<dbReference type="RefSeq" id="WP_006724092.1">
    <property type="nucleotide sequence ID" value="NZ_ALJF01000001.1"/>
</dbReference>
<dbReference type="Gene3D" id="3.40.50.300">
    <property type="entry name" value="P-loop containing nucleotide triphosphate hydrolases"/>
    <property type="match status" value="1"/>
</dbReference>
<name>K2R1B0_9HYPH</name>
<evidence type="ECO:0000313" key="1">
    <source>
        <dbReference type="EMBL" id="EKF61637.1"/>
    </source>
</evidence>
<dbReference type="InterPro" id="IPR009744">
    <property type="entry name" value="VirC1"/>
</dbReference>
<sequence>MPVLTFANTKGGAGKTTAVLLVATELARLGLRVAVLDADPQRWISCWHQQLGKNCPERLQVVPYVSAANLEREIKRWQPTVDIVLLDLPGARSPLIAQAMGHSDYVLIPAQGSAMDAQGAANVIDLLYYLEDKAGIRIPHSVVLTRINPIITTRALQGVKALLSEKKVHLLSTPIVERAAFRDVFSCGETLYTMDERNVSNLGRAQENAQMLGNEVLERLIRYRMIGMTPAPGHDQAARLVA</sequence>
<dbReference type="STRING" id="1156935.QWE_00505"/>
<dbReference type="Proteomes" id="UP000007123">
    <property type="component" value="Unassembled WGS sequence"/>
</dbReference>
<dbReference type="EMBL" id="ALJF01000001">
    <property type="protein sequence ID" value="EKF61637.1"/>
    <property type="molecule type" value="Genomic_DNA"/>
</dbReference>
<protein>
    <submittedName>
        <fullName evidence="1">Partition-like protein</fullName>
    </submittedName>
</protein>
<proteinExistence type="predicted"/>
<dbReference type="InterPro" id="IPR050678">
    <property type="entry name" value="DNA_Partitioning_ATPase"/>
</dbReference>
<dbReference type="InterPro" id="IPR027417">
    <property type="entry name" value="P-loop_NTPase"/>
</dbReference>
<dbReference type="AlphaFoldDB" id="K2R1B0"/>
<dbReference type="PIRSF" id="PIRSF009320">
    <property type="entry name" value="Nuc_binding_HP_1000"/>
    <property type="match status" value="1"/>
</dbReference>
<dbReference type="OrthoDB" id="113462at2"/>
<dbReference type="PANTHER" id="PTHR13696">
    <property type="entry name" value="P-LOOP CONTAINING NUCLEOSIDE TRIPHOSPHATE HYDROLASE"/>
    <property type="match status" value="1"/>
</dbReference>
<dbReference type="Pfam" id="PF07015">
    <property type="entry name" value="VirC1"/>
    <property type="match status" value="1"/>
</dbReference>
<dbReference type="PANTHER" id="PTHR13696:SF96">
    <property type="entry name" value="COBQ_COBB_MIND_PARA NUCLEOTIDE BINDING DOMAIN-CONTAINING PROTEIN"/>
    <property type="match status" value="1"/>
</dbReference>
<keyword evidence="2" id="KW-1185">Reference proteome</keyword>
<organism evidence="1 2">
    <name type="scientific">Agrobacterium albertimagni AOL15</name>
    <dbReference type="NCBI Taxonomy" id="1156935"/>
    <lineage>
        <taxon>Bacteria</taxon>
        <taxon>Pseudomonadati</taxon>
        <taxon>Pseudomonadota</taxon>
        <taxon>Alphaproteobacteria</taxon>
        <taxon>Hyphomicrobiales</taxon>
        <taxon>Rhizobiaceae</taxon>
        <taxon>Rhizobium/Agrobacterium group</taxon>
        <taxon>Agrobacterium</taxon>
    </lineage>
</organism>
<dbReference type="CDD" id="cd02042">
    <property type="entry name" value="ParAB_family"/>
    <property type="match status" value="1"/>
</dbReference>
<accession>K2R1B0</accession>
<dbReference type="PATRIC" id="fig|1156935.5.peg.103"/>